<dbReference type="STRING" id="1423725.FC19_GL002121"/>
<reference evidence="1 2" key="1">
    <citation type="journal article" date="2015" name="Genome Announc.">
        <title>Expanding the biotechnology potential of lactobacilli through comparative genomics of 213 strains and associated genera.</title>
        <authorList>
            <person name="Sun Z."/>
            <person name="Harris H.M."/>
            <person name="McCann A."/>
            <person name="Guo C."/>
            <person name="Argimon S."/>
            <person name="Zhang W."/>
            <person name="Yang X."/>
            <person name="Jeffery I.B."/>
            <person name="Cooney J.C."/>
            <person name="Kagawa T.F."/>
            <person name="Liu W."/>
            <person name="Song Y."/>
            <person name="Salvetti E."/>
            <person name="Wrobel A."/>
            <person name="Rasinkangas P."/>
            <person name="Parkhill J."/>
            <person name="Rea M.C."/>
            <person name="O'Sullivan O."/>
            <person name="Ritari J."/>
            <person name="Douillard F.P."/>
            <person name="Paul Ross R."/>
            <person name="Yang R."/>
            <person name="Briner A.E."/>
            <person name="Felis G.E."/>
            <person name="de Vos W.M."/>
            <person name="Barrangou R."/>
            <person name="Klaenhammer T.R."/>
            <person name="Caufield P.W."/>
            <person name="Cui Y."/>
            <person name="Zhang H."/>
            <person name="O'Toole P.W."/>
        </authorList>
    </citation>
    <scope>NUCLEOTIDE SEQUENCE [LARGE SCALE GENOMIC DNA]</scope>
    <source>
        <strain evidence="1 2">DSM 21051</strain>
    </source>
</reference>
<dbReference type="EMBL" id="AYZD01000033">
    <property type="protein sequence ID" value="KRM95029.1"/>
    <property type="molecule type" value="Genomic_DNA"/>
</dbReference>
<protein>
    <submittedName>
        <fullName evidence="1">Accessory secretory protein Asp1</fullName>
    </submittedName>
</protein>
<sequence>MFKKENKKIKILNITYLPNLAYQLNQFGLLNIPKWQVYDVIQNVSFDVGNPLSIDDIINDSSVEKVYHPQGVLIMKQGRLICKLEMFEDRFLSKATYYNSENISHIDIFDARGFLSKRVHYSEDNKMSFTELFNPFGETVLIIDHEKNDRVKILNCNSETIKEKNYASMHELIYEVTNNFLAKEQEKINLIAPVDQRIWFYTEKAKEKLKTVHFVQENNLETKKIFLPRLLADRSVIVFPSDNFIAENNSKKNVISPYATELKLGISNSLSEQIIFWHVQDVAEHSIRKYINLILKTVIKSNDRKIIINLGNANLYTFIHEIIKRMIEETFEVSTDSEDFNWTRNYLIAKKEKKVTIELENMAKIKKMSTEWVQNVKACEAFDRISIEIDSRPAYFEKRLKKSRLLIDVGTYPNIYLQTRAISVGIPQINTVKTRYVKNFKNGIVLEQEDDIIDALNFFLDSLSNWNKALVNNVKKIEIFSGESIVQQIESLF</sequence>
<proteinExistence type="predicted"/>
<dbReference type="GO" id="GO:0015031">
    <property type="term" value="P:protein transport"/>
    <property type="evidence" value="ECO:0007669"/>
    <property type="project" value="InterPro"/>
</dbReference>
<keyword evidence="2" id="KW-1185">Reference proteome</keyword>
<dbReference type="AlphaFoldDB" id="A0A0R2CUE2"/>
<gene>
    <name evidence="1" type="ORF">FC19_GL002121</name>
</gene>
<name>A0A0R2CUE2_9LACO</name>
<evidence type="ECO:0000313" key="1">
    <source>
        <dbReference type="EMBL" id="KRM95029.1"/>
    </source>
</evidence>
<dbReference type="NCBIfam" id="TIGR03713">
    <property type="entry name" value="acc_sec_asp1"/>
    <property type="match status" value="1"/>
</dbReference>
<dbReference type="Pfam" id="PF16993">
    <property type="entry name" value="Asp1"/>
    <property type="match status" value="1"/>
</dbReference>
<accession>A0A0R2CUE2</accession>
<comment type="caution">
    <text evidence="1">The sequence shown here is derived from an EMBL/GenBank/DDBJ whole genome shotgun (WGS) entry which is preliminary data.</text>
</comment>
<dbReference type="Proteomes" id="UP000051015">
    <property type="component" value="Unassembled WGS sequence"/>
</dbReference>
<evidence type="ECO:0000313" key="2">
    <source>
        <dbReference type="Proteomes" id="UP000051015"/>
    </source>
</evidence>
<dbReference type="PATRIC" id="fig|1423725.3.peg.2182"/>
<organism evidence="1 2">
    <name type="scientific">Liquorilactobacillus aquaticus DSM 21051</name>
    <dbReference type="NCBI Taxonomy" id="1423725"/>
    <lineage>
        <taxon>Bacteria</taxon>
        <taxon>Bacillati</taxon>
        <taxon>Bacillota</taxon>
        <taxon>Bacilli</taxon>
        <taxon>Lactobacillales</taxon>
        <taxon>Lactobacillaceae</taxon>
        <taxon>Liquorilactobacillus</taxon>
    </lineage>
</organism>
<dbReference type="InterPro" id="IPR022372">
    <property type="entry name" value="Accessory_SS_Asp1"/>
</dbReference>